<dbReference type="Gene3D" id="1.10.10.10">
    <property type="entry name" value="Winged helix-like DNA-binding domain superfamily/Winged helix DNA-binding domain"/>
    <property type="match status" value="1"/>
</dbReference>
<dbReference type="PANTHER" id="PTHR44846">
    <property type="entry name" value="MANNOSYL-D-GLYCERATE TRANSPORT/METABOLISM SYSTEM REPRESSOR MNGR-RELATED"/>
    <property type="match status" value="1"/>
</dbReference>
<dbReference type="PANTHER" id="PTHR44846:SF7">
    <property type="entry name" value="TRANSCRIPTIONAL REGULATOR OF 2-AMINOETHYLPHOSPHONATE DEGRADATION OPERONS-RELATED"/>
    <property type="match status" value="1"/>
</dbReference>
<dbReference type="SUPFAM" id="SSF46785">
    <property type="entry name" value="Winged helix' DNA-binding domain"/>
    <property type="match status" value="1"/>
</dbReference>
<dbReference type="InterPro" id="IPR036388">
    <property type="entry name" value="WH-like_DNA-bd_sf"/>
</dbReference>
<dbReference type="Proteomes" id="UP000189431">
    <property type="component" value="Unassembled WGS sequence"/>
</dbReference>
<proteinExistence type="predicted"/>
<name>A0ABX3KNY4_SALCS</name>
<reference evidence="6" key="1">
    <citation type="submission" date="2017-01" db="EMBL/GenBank/DDBJ databases">
        <title>Draft genome of the species Salinivibrio costicola subsp. alcaliphilus.</title>
        <authorList>
            <person name="Lopez-Hermoso C."/>
            <person name="De La Haba R."/>
            <person name="Sanchez-Porro C."/>
            <person name="Ventosa A."/>
        </authorList>
    </citation>
    <scope>NUCLEOTIDE SEQUENCE [LARGE SCALE GENOMIC DNA]</scope>
    <source>
        <strain evidence="6">CBH448</strain>
    </source>
</reference>
<dbReference type="CDD" id="cd07377">
    <property type="entry name" value="WHTH_GntR"/>
    <property type="match status" value="1"/>
</dbReference>
<evidence type="ECO:0000256" key="3">
    <source>
        <dbReference type="ARBA" id="ARBA00023163"/>
    </source>
</evidence>
<dbReference type="InterPro" id="IPR000524">
    <property type="entry name" value="Tscrpt_reg_HTH_GntR"/>
</dbReference>
<dbReference type="SMART" id="SM00345">
    <property type="entry name" value="HTH_GNTR"/>
    <property type="match status" value="1"/>
</dbReference>
<keyword evidence="2" id="KW-0238">DNA-binding</keyword>
<dbReference type="InterPro" id="IPR036390">
    <property type="entry name" value="WH_DNA-bd_sf"/>
</dbReference>
<dbReference type="PRINTS" id="PR00035">
    <property type="entry name" value="HTHGNTR"/>
</dbReference>
<keyword evidence="6" id="KW-1185">Reference proteome</keyword>
<dbReference type="InterPro" id="IPR050679">
    <property type="entry name" value="Bact_HTH_transcr_reg"/>
</dbReference>
<protein>
    <recommendedName>
        <fullName evidence="4">HTH gntR-type domain-containing protein</fullName>
    </recommendedName>
</protein>
<evidence type="ECO:0000313" key="6">
    <source>
        <dbReference type="Proteomes" id="UP000189431"/>
    </source>
</evidence>
<feature type="domain" description="HTH gntR-type" evidence="4">
    <location>
        <begin position="1"/>
        <end position="69"/>
    </location>
</feature>
<gene>
    <name evidence="5" type="ORF">BZJ21_11095</name>
</gene>
<organism evidence="5 6">
    <name type="scientific">Salinivibrio costicola subsp. alcaliphilus</name>
    <dbReference type="NCBI Taxonomy" id="272773"/>
    <lineage>
        <taxon>Bacteria</taxon>
        <taxon>Pseudomonadati</taxon>
        <taxon>Pseudomonadota</taxon>
        <taxon>Gammaproteobacteria</taxon>
        <taxon>Vibrionales</taxon>
        <taxon>Vibrionaceae</taxon>
        <taxon>Salinivibrio</taxon>
    </lineage>
</organism>
<sequence length="241" mass="27407">MMQFMAIRQQLLTQIDRGLLAPGKKLPGERQLAETFSTTRVTLREALAVLEAEGRLYRRDRRGWFVAPTPCPYDPTQLSDWQEYFGPYGGQFVWHAQTKKMADAAISDHMLLPPFGQVYEGEGRVCIEQLPVGWIRTFLHPDFFPTVWETGDKARLEHTIRTNRALAMAEVSWSSAWEALASSQSGGLEVAPGTPALTLTRYWQIPQADTWQTVRIDQEWWRQHAVVLCGRSTNQKSGSAQ</sequence>
<evidence type="ECO:0000256" key="1">
    <source>
        <dbReference type="ARBA" id="ARBA00023015"/>
    </source>
</evidence>
<comment type="caution">
    <text evidence="5">The sequence shown here is derived from an EMBL/GenBank/DDBJ whole genome shotgun (WGS) entry which is preliminary data.</text>
</comment>
<evidence type="ECO:0000259" key="4">
    <source>
        <dbReference type="PROSITE" id="PS50949"/>
    </source>
</evidence>
<dbReference type="InterPro" id="IPR028978">
    <property type="entry name" value="Chorismate_lyase_/UTRA_dom_sf"/>
</dbReference>
<dbReference type="PROSITE" id="PS50949">
    <property type="entry name" value="HTH_GNTR"/>
    <property type="match status" value="1"/>
</dbReference>
<accession>A0ABX3KNY4</accession>
<dbReference type="EMBL" id="MUFR01000031">
    <property type="protein sequence ID" value="OOF33377.1"/>
    <property type="molecule type" value="Genomic_DNA"/>
</dbReference>
<keyword evidence="1" id="KW-0805">Transcription regulation</keyword>
<dbReference type="RefSeq" id="WP_101494580.1">
    <property type="nucleotide sequence ID" value="NZ_MUFR01000031.1"/>
</dbReference>
<keyword evidence="3" id="KW-0804">Transcription</keyword>
<dbReference type="SUPFAM" id="SSF64288">
    <property type="entry name" value="Chorismate lyase-like"/>
    <property type="match status" value="1"/>
</dbReference>
<evidence type="ECO:0000256" key="2">
    <source>
        <dbReference type="ARBA" id="ARBA00023125"/>
    </source>
</evidence>
<dbReference type="Pfam" id="PF00392">
    <property type="entry name" value="GntR"/>
    <property type="match status" value="1"/>
</dbReference>
<evidence type="ECO:0000313" key="5">
    <source>
        <dbReference type="EMBL" id="OOF33377.1"/>
    </source>
</evidence>